<feature type="compositionally biased region" description="Low complexity" evidence="12">
    <location>
        <begin position="41"/>
        <end position="68"/>
    </location>
</feature>
<comment type="subcellular location">
    <subcellularLocation>
        <location evidence="1 11">Nucleus</location>
    </subcellularLocation>
</comment>
<dbReference type="GO" id="GO:0006355">
    <property type="term" value="P:regulation of DNA-templated transcription"/>
    <property type="evidence" value="ECO:0007669"/>
    <property type="project" value="InterPro"/>
</dbReference>
<evidence type="ECO:0000256" key="1">
    <source>
        <dbReference type="ARBA" id="ARBA00004123"/>
    </source>
</evidence>
<accession>A0A6P6RY48</accession>
<name>A0A6P6RY48_9EIME</name>
<dbReference type="AlphaFoldDB" id="A0A6P6RY48"/>
<keyword evidence="10 11" id="KW-0539">Nucleus</keyword>
<dbReference type="PANTHER" id="PTHR12831:SF0">
    <property type="entry name" value="GENERAL TRANSCRIPTION FACTOR IIH SUBUNIT 3"/>
    <property type="match status" value="1"/>
</dbReference>
<keyword evidence="9 11" id="KW-0234">DNA repair</keyword>
<dbReference type="GO" id="GO:0000439">
    <property type="term" value="C:transcription factor TFIIH core complex"/>
    <property type="evidence" value="ECO:0007669"/>
    <property type="project" value="UniProtKB-UniRule"/>
</dbReference>
<feature type="compositionally biased region" description="Low complexity" evidence="12">
    <location>
        <begin position="23"/>
        <end position="34"/>
    </location>
</feature>
<dbReference type="InterPro" id="IPR036465">
    <property type="entry name" value="vWFA_dom_sf"/>
</dbReference>
<dbReference type="OrthoDB" id="331623at2759"/>
<evidence type="ECO:0000256" key="9">
    <source>
        <dbReference type="ARBA" id="ARBA00023204"/>
    </source>
</evidence>
<protein>
    <submittedName>
        <fullName evidence="14">Uncharacterized protein LOC34620243</fullName>
    </submittedName>
</protein>
<evidence type="ECO:0000256" key="2">
    <source>
        <dbReference type="ARBA" id="ARBA00005273"/>
    </source>
</evidence>
<evidence type="ECO:0000256" key="6">
    <source>
        <dbReference type="ARBA" id="ARBA00022833"/>
    </source>
</evidence>
<evidence type="ECO:0000313" key="13">
    <source>
        <dbReference type="Proteomes" id="UP000515125"/>
    </source>
</evidence>
<dbReference type="GO" id="GO:0006289">
    <property type="term" value="P:nucleotide-excision repair"/>
    <property type="evidence" value="ECO:0007669"/>
    <property type="project" value="UniProtKB-UniRule"/>
</dbReference>
<dbReference type="RefSeq" id="XP_026192831.1">
    <property type="nucleotide sequence ID" value="XM_026337046.1"/>
</dbReference>
<dbReference type="Gene3D" id="3.40.50.410">
    <property type="entry name" value="von Willebrand factor, type A domain"/>
    <property type="match status" value="1"/>
</dbReference>
<evidence type="ECO:0000256" key="10">
    <source>
        <dbReference type="ARBA" id="ARBA00023242"/>
    </source>
</evidence>
<keyword evidence="6 11" id="KW-0862">Zinc</keyword>
<dbReference type="InterPro" id="IPR004600">
    <property type="entry name" value="TFIIH_Tfb4/GTF2H3"/>
</dbReference>
<dbReference type="PANTHER" id="PTHR12831">
    <property type="entry name" value="TRANSCRIPTION INITIATION FACTOR IIH TFIIH , POLYPEPTIDE 3-RELATED"/>
    <property type="match status" value="1"/>
</dbReference>
<evidence type="ECO:0000256" key="3">
    <source>
        <dbReference type="ARBA" id="ARBA00022723"/>
    </source>
</evidence>
<keyword evidence="3 11" id="KW-0479">Metal-binding</keyword>
<keyword evidence="13" id="KW-1185">Reference proteome</keyword>
<proteinExistence type="inferred from homology"/>
<evidence type="ECO:0000256" key="12">
    <source>
        <dbReference type="SAM" id="MobiDB-lite"/>
    </source>
</evidence>
<dbReference type="GO" id="GO:0005675">
    <property type="term" value="C:transcription factor TFIIH holo complex"/>
    <property type="evidence" value="ECO:0007669"/>
    <property type="project" value="UniProtKB-UniRule"/>
</dbReference>
<feature type="region of interest" description="Disordered" evidence="12">
    <location>
        <begin position="1"/>
        <end position="68"/>
    </location>
</feature>
<keyword evidence="8 11" id="KW-0804">Transcription</keyword>
<keyword evidence="5 11" id="KW-0863">Zinc-finger</keyword>
<keyword evidence="7 11" id="KW-0805">Transcription regulation</keyword>
<comment type="similarity">
    <text evidence="2 11">Belongs to the TFB4 family.</text>
</comment>
<feature type="compositionally biased region" description="Low complexity" evidence="12">
    <location>
        <begin position="158"/>
        <end position="170"/>
    </location>
</feature>
<evidence type="ECO:0000256" key="5">
    <source>
        <dbReference type="ARBA" id="ARBA00022771"/>
    </source>
</evidence>
<gene>
    <name evidence="14" type="primary">LOC34620243</name>
</gene>
<dbReference type="GO" id="GO:0008270">
    <property type="term" value="F:zinc ion binding"/>
    <property type="evidence" value="ECO:0007669"/>
    <property type="project" value="UniProtKB-KW"/>
</dbReference>
<evidence type="ECO:0000256" key="7">
    <source>
        <dbReference type="ARBA" id="ARBA00023015"/>
    </source>
</evidence>
<dbReference type="Pfam" id="PF03850">
    <property type="entry name" value="Tfb4"/>
    <property type="match status" value="1"/>
</dbReference>
<keyword evidence="4 11" id="KW-0227">DNA damage</keyword>
<reference evidence="14" key="1">
    <citation type="submission" date="2025-08" db="UniProtKB">
        <authorList>
            <consortium name="RefSeq"/>
        </authorList>
    </citation>
    <scope>IDENTIFICATION</scope>
</reference>
<dbReference type="Proteomes" id="UP000515125">
    <property type="component" value="Unplaced"/>
</dbReference>
<sequence>MPEDASNVAAWHRPTASSGGVQPTLAPATSAAAAENSGVPEVAAAESGDSSSSAAAAESGDSSSSAAAAESGVSTAAASEARTSGAARPSGRLDAAAALSTTASAVETAYPPRPPADGCLVVIVDLNPTIWRHPSTLNTFLAKTQPIHPDLEHRLQQLQHEASQHQQHQQQQRENDEQHNSTAALVRYLEFISGSVSRFARAAALVSPQSRLAIVGMNGSTSKLLYEAGPPNWILVQSGVENSGVDLQEAAAETTAAVMGAAVGQQQRRKPREGESLLVGALSIALCYINRWRGGGPGAESRMLLLDASRRGCYAAQFIPLLNIAFAACKQGVAIDCCALLPDSSSIPEQLCDVARGRCSRFSCCFSQGLSGPAKGPNIYCSETLDNGKDRISCDVCKSRFAKGLLKTKLAATVDVSKY</sequence>
<evidence type="ECO:0000256" key="8">
    <source>
        <dbReference type="ARBA" id="ARBA00023163"/>
    </source>
</evidence>
<evidence type="ECO:0000256" key="4">
    <source>
        <dbReference type="ARBA" id="ARBA00022763"/>
    </source>
</evidence>
<feature type="region of interest" description="Disordered" evidence="12">
    <location>
        <begin position="158"/>
        <end position="180"/>
    </location>
</feature>
<organism evidence="13 14">
    <name type="scientific">Cyclospora cayetanensis</name>
    <dbReference type="NCBI Taxonomy" id="88456"/>
    <lineage>
        <taxon>Eukaryota</taxon>
        <taxon>Sar</taxon>
        <taxon>Alveolata</taxon>
        <taxon>Apicomplexa</taxon>
        <taxon>Conoidasida</taxon>
        <taxon>Coccidia</taxon>
        <taxon>Eucoccidiorida</taxon>
        <taxon>Eimeriorina</taxon>
        <taxon>Eimeriidae</taxon>
        <taxon>Cyclospora</taxon>
    </lineage>
</organism>
<evidence type="ECO:0000256" key="11">
    <source>
        <dbReference type="RuleBase" id="RU368090"/>
    </source>
</evidence>
<evidence type="ECO:0000313" key="14">
    <source>
        <dbReference type="RefSeq" id="XP_026192831.1"/>
    </source>
</evidence>
<dbReference type="GeneID" id="34620243"/>